<proteinExistence type="predicted"/>
<gene>
    <name evidence="2" type="ORF">Scep_005156</name>
</gene>
<evidence type="ECO:0000313" key="2">
    <source>
        <dbReference type="EMBL" id="KAK9158582.1"/>
    </source>
</evidence>
<comment type="caution">
    <text evidence="2">The sequence shown here is derived from an EMBL/GenBank/DDBJ whole genome shotgun (WGS) entry which is preliminary data.</text>
</comment>
<keyword evidence="3" id="KW-1185">Reference proteome</keyword>
<reference evidence="2 3" key="1">
    <citation type="submission" date="2024-01" db="EMBL/GenBank/DDBJ databases">
        <title>Genome assemblies of Stephania.</title>
        <authorList>
            <person name="Yang L."/>
        </authorList>
    </citation>
    <scope>NUCLEOTIDE SEQUENCE [LARGE SCALE GENOMIC DNA]</scope>
    <source>
        <strain evidence="2">JXDWG</strain>
        <tissue evidence="2">Leaf</tissue>
    </source>
</reference>
<evidence type="ECO:0000313" key="3">
    <source>
        <dbReference type="Proteomes" id="UP001419268"/>
    </source>
</evidence>
<protein>
    <submittedName>
        <fullName evidence="2">Uncharacterized protein</fullName>
    </submittedName>
</protein>
<accession>A0AAP0KVH6</accession>
<organism evidence="2 3">
    <name type="scientific">Stephania cephalantha</name>
    <dbReference type="NCBI Taxonomy" id="152367"/>
    <lineage>
        <taxon>Eukaryota</taxon>
        <taxon>Viridiplantae</taxon>
        <taxon>Streptophyta</taxon>
        <taxon>Embryophyta</taxon>
        <taxon>Tracheophyta</taxon>
        <taxon>Spermatophyta</taxon>
        <taxon>Magnoliopsida</taxon>
        <taxon>Ranunculales</taxon>
        <taxon>Menispermaceae</taxon>
        <taxon>Menispermoideae</taxon>
        <taxon>Cissampelideae</taxon>
        <taxon>Stephania</taxon>
    </lineage>
</organism>
<sequence length="336" mass="38172">MLTSFQLASKAASSTNHMLPRQHQHITAQQTTNSPRSAAVDLSRDAHEHKLLEFRRSCETFTPPLACHVVRSFYTSTSLALLLANQTTPQTKRFDILSKLALRISVAVRVCGLLVEGVRRWQRLRDRSTFRKDYGLDLWLHNMTDEEELCSTQPIFNPEEDVSVNTLKNFEVNEVTQVEDYWRETSEECEVFEIELEIVIALNEGENEMKIDVISDKPEKPQIKSEEDQPLVLVQPPNLPCIFGTPYKGVEVKERSQIFYTIDTFVLDDPDATDSFVLEVPNDLLNLKEGVHASLPKYVNAPFVVDISKGEGITLSITPSDMLRLTFIGGLEHRVL</sequence>
<feature type="compositionally biased region" description="Polar residues" evidence="1">
    <location>
        <begin position="25"/>
        <end position="36"/>
    </location>
</feature>
<dbReference type="EMBL" id="JBBNAG010000002">
    <property type="protein sequence ID" value="KAK9158582.1"/>
    <property type="molecule type" value="Genomic_DNA"/>
</dbReference>
<evidence type="ECO:0000256" key="1">
    <source>
        <dbReference type="SAM" id="MobiDB-lite"/>
    </source>
</evidence>
<feature type="region of interest" description="Disordered" evidence="1">
    <location>
        <begin position="13"/>
        <end position="40"/>
    </location>
</feature>
<dbReference type="AlphaFoldDB" id="A0AAP0KVH6"/>
<dbReference type="Proteomes" id="UP001419268">
    <property type="component" value="Unassembled WGS sequence"/>
</dbReference>
<name>A0AAP0KVH6_9MAGN</name>